<evidence type="ECO:0000256" key="6">
    <source>
        <dbReference type="SAM" id="Phobius"/>
    </source>
</evidence>
<reference evidence="7 8" key="1">
    <citation type="journal article" date="2018" name="Gigascience">
        <title>Genomes of trombidid mites reveal novel predicted allergens and laterally-transferred genes associated with secondary metabolism.</title>
        <authorList>
            <person name="Dong X."/>
            <person name="Chaisiri K."/>
            <person name="Xia D."/>
            <person name="Armstrong S.D."/>
            <person name="Fang Y."/>
            <person name="Donnelly M.J."/>
            <person name="Kadowaki T."/>
            <person name="McGarry J.W."/>
            <person name="Darby A.C."/>
            <person name="Makepeace B.L."/>
        </authorList>
    </citation>
    <scope>NUCLEOTIDE SEQUENCE [LARGE SCALE GENOMIC DNA]</scope>
    <source>
        <strain evidence="7">UoL-UT</strain>
    </source>
</reference>
<feature type="transmembrane region" description="Helical" evidence="6">
    <location>
        <begin position="168"/>
        <end position="190"/>
    </location>
</feature>
<keyword evidence="5 6" id="KW-0472">Membrane</keyword>
<keyword evidence="8" id="KW-1185">Reference proteome</keyword>
<keyword evidence="2" id="KW-0813">Transport</keyword>
<dbReference type="PANTHER" id="PTHR23506">
    <property type="entry name" value="GH10249P"/>
    <property type="match status" value="1"/>
</dbReference>
<gene>
    <name evidence="7" type="ORF">B4U80_12138</name>
</gene>
<feature type="transmembrane region" description="Helical" evidence="6">
    <location>
        <begin position="76"/>
        <end position="98"/>
    </location>
</feature>
<comment type="subcellular location">
    <subcellularLocation>
        <location evidence="1">Membrane</location>
        <topology evidence="1">Multi-pass membrane protein</topology>
    </subcellularLocation>
</comment>
<comment type="caution">
    <text evidence="7">The sequence shown here is derived from an EMBL/GenBank/DDBJ whole genome shotgun (WGS) entry which is preliminary data.</text>
</comment>
<dbReference type="InterPro" id="IPR011701">
    <property type="entry name" value="MFS"/>
</dbReference>
<evidence type="ECO:0000256" key="4">
    <source>
        <dbReference type="ARBA" id="ARBA00022989"/>
    </source>
</evidence>
<dbReference type="InterPro" id="IPR036259">
    <property type="entry name" value="MFS_trans_sf"/>
</dbReference>
<evidence type="ECO:0000256" key="2">
    <source>
        <dbReference type="ARBA" id="ARBA00022448"/>
    </source>
</evidence>
<accession>A0A443RXU7</accession>
<dbReference type="Pfam" id="PF07690">
    <property type="entry name" value="MFS_1"/>
    <property type="match status" value="1"/>
</dbReference>
<dbReference type="EMBL" id="NCKV01019471">
    <property type="protein sequence ID" value="RWS20183.1"/>
    <property type="molecule type" value="Genomic_DNA"/>
</dbReference>
<feature type="transmembrane region" description="Helical" evidence="6">
    <location>
        <begin position="248"/>
        <end position="267"/>
    </location>
</feature>
<name>A0A443RXU7_9ACAR</name>
<evidence type="ECO:0000313" key="8">
    <source>
        <dbReference type="Proteomes" id="UP000288716"/>
    </source>
</evidence>
<dbReference type="GO" id="GO:0016020">
    <property type="term" value="C:membrane"/>
    <property type="evidence" value="ECO:0007669"/>
    <property type="project" value="UniProtKB-SubCell"/>
</dbReference>
<feature type="non-terminal residue" evidence="7">
    <location>
        <position position="1"/>
    </location>
</feature>
<dbReference type="PANTHER" id="PTHR23506:SF26">
    <property type="entry name" value="MFS-TYPE TRANSPORTER SLC18B1"/>
    <property type="match status" value="1"/>
</dbReference>
<feature type="transmembrane region" description="Helical" evidence="6">
    <location>
        <begin position="20"/>
        <end position="47"/>
    </location>
</feature>
<dbReference type="VEuPathDB" id="VectorBase:LDEU011857"/>
<feature type="transmembrane region" description="Helical" evidence="6">
    <location>
        <begin position="110"/>
        <end position="129"/>
    </location>
</feature>
<evidence type="ECO:0000256" key="5">
    <source>
        <dbReference type="ARBA" id="ARBA00023136"/>
    </source>
</evidence>
<dbReference type="Gene3D" id="1.20.1250.20">
    <property type="entry name" value="MFS general substrate transporter like domains"/>
    <property type="match status" value="1"/>
</dbReference>
<keyword evidence="3 6" id="KW-0812">Transmembrane</keyword>
<evidence type="ECO:0000256" key="1">
    <source>
        <dbReference type="ARBA" id="ARBA00004141"/>
    </source>
</evidence>
<protein>
    <submittedName>
        <fullName evidence="7">MFS-type transporter-like protein</fullName>
    </submittedName>
</protein>
<dbReference type="STRING" id="299467.A0A443RXU7"/>
<dbReference type="InterPro" id="IPR050930">
    <property type="entry name" value="MFS_Vesicular_Transporter"/>
</dbReference>
<dbReference type="SUPFAM" id="SSF103473">
    <property type="entry name" value="MFS general substrate transporter"/>
    <property type="match status" value="1"/>
</dbReference>
<feature type="transmembrane region" description="Helical" evidence="6">
    <location>
        <begin position="141"/>
        <end position="162"/>
    </location>
</feature>
<dbReference type="Proteomes" id="UP000288716">
    <property type="component" value="Unassembled WGS sequence"/>
</dbReference>
<evidence type="ECO:0000313" key="7">
    <source>
        <dbReference type="EMBL" id="RWS20183.1"/>
    </source>
</evidence>
<sequence>GLTESVVTIGMITGPPIGSFLYAIGGFRLPLVLFGANIIFLTFIAMFTVRINESCQIAANNSVALREYIRLVRMPATILAILCVTLNVVTDSFLLITLTSHLQTFELQPQAIGAIFMCLFLSYGISSPLSGRLADNRNIEYTLQAIGALIVVLSFILIAPLFSMSKNAKLVTIIIGLFCKGLGAGPLISCSYTACLKSVTQNNGMIRDSKICTMVSSIISFAIPLGNLLGGSTAGIMFEELGMKKCSIIYASMFLVLATICMFRVILDNYGSQFQYTQSLNTYNETPHPLTTKAVQKHSYRSFE</sequence>
<dbReference type="GO" id="GO:0022857">
    <property type="term" value="F:transmembrane transporter activity"/>
    <property type="evidence" value="ECO:0007669"/>
    <property type="project" value="InterPro"/>
</dbReference>
<keyword evidence="4 6" id="KW-1133">Transmembrane helix</keyword>
<proteinExistence type="predicted"/>
<organism evidence="7 8">
    <name type="scientific">Leptotrombidium deliense</name>
    <dbReference type="NCBI Taxonomy" id="299467"/>
    <lineage>
        <taxon>Eukaryota</taxon>
        <taxon>Metazoa</taxon>
        <taxon>Ecdysozoa</taxon>
        <taxon>Arthropoda</taxon>
        <taxon>Chelicerata</taxon>
        <taxon>Arachnida</taxon>
        <taxon>Acari</taxon>
        <taxon>Acariformes</taxon>
        <taxon>Trombidiformes</taxon>
        <taxon>Prostigmata</taxon>
        <taxon>Anystina</taxon>
        <taxon>Parasitengona</taxon>
        <taxon>Trombiculoidea</taxon>
        <taxon>Trombiculidae</taxon>
        <taxon>Leptotrombidium</taxon>
    </lineage>
</organism>
<feature type="transmembrane region" description="Helical" evidence="6">
    <location>
        <begin position="211"/>
        <end position="236"/>
    </location>
</feature>
<evidence type="ECO:0000256" key="3">
    <source>
        <dbReference type="ARBA" id="ARBA00022692"/>
    </source>
</evidence>
<dbReference type="AlphaFoldDB" id="A0A443RXU7"/>
<dbReference type="OrthoDB" id="6511931at2759"/>